<dbReference type="InterPro" id="IPR049019">
    <property type="entry name" value="NagJ-like_helical"/>
</dbReference>
<dbReference type="EMBL" id="CP031320">
    <property type="protein sequence ID" value="AXK37583.1"/>
    <property type="molecule type" value="Genomic_DNA"/>
</dbReference>
<dbReference type="SUPFAM" id="SSF55545">
    <property type="entry name" value="beta-N-acetylhexosaminidase-like domain"/>
    <property type="match status" value="1"/>
</dbReference>
<keyword evidence="1 3" id="KW-0378">Hydrolase</keyword>
<evidence type="ECO:0000256" key="5">
    <source>
        <dbReference type="SAM" id="SignalP"/>
    </source>
</evidence>
<proteinExistence type="inferred from homology"/>
<dbReference type="SUPFAM" id="SSF140657">
    <property type="entry name" value="Hyaluronidase post-catalytic domain-like"/>
    <property type="match status" value="1"/>
</dbReference>
<dbReference type="RefSeq" id="WP_208885047.1">
    <property type="nucleotide sequence ID" value="NZ_CP031320.1"/>
</dbReference>
<keyword evidence="9" id="KW-1185">Reference proteome</keyword>
<protein>
    <submittedName>
        <fullName evidence="8">Hyaluronidase</fullName>
    </submittedName>
</protein>
<dbReference type="InterPro" id="IPR008979">
    <property type="entry name" value="Galactose-bd-like_sf"/>
</dbReference>
<dbReference type="PANTHER" id="PTHR13170">
    <property type="entry name" value="O-GLCNACASE"/>
    <property type="match status" value="1"/>
</dbReference>
<comment type="similarity">
    <text evidence="3">Belongs to the glycosyl hydrolase 84 family.</text>
</comment>
<feature type="chain" id="PRO_5016682813" evidence="5">
    <location>
        <begin position="27"/>
        <end position="1067"/>
    </location>
</feature>
<evidence type="ECO:0000313" key="9">
    <source>
        <dbReference type="Proteomes" id="UP000254425"/>
    </source>
</evidence>
<keyword evidence="2 3" id="KW-0326">Glycosidase</keyword>
<feature type="signal peptide" evidence="5">
    <location>
        <begin position="1"/>
        <end position="26"/>
    </location>
</feature>
<feature type="compositionally biased region" description="Low complexity" evidence="4">
    <location>
        <begin position="22"/>
        <end position="35"/>
    </location>
</feature>
<dbReference type="Proteomes" id="UP000254425">
    <property type="component" value="Chromosome"/>
</dbReference>
<accession>A0A345Y117</accession>
<feature type="region of interest" description="Disordered" evidence="4">
    <location>
        <begin position="662"/>
        <end position="722"/>
    </location>
</feature>
<dbReference type="PROSITE" id="PS52009">
    <property type="entry name" value="GH84"/>
    <property type="match status" value="1"/>
</dbReference>
<feature type="domain" description="F5/8 type C" evidence="6">
    <location>
        <begin position="903"/>
        <end position="1039"/>
    </location>
</feature>
<feature type="region of interest" description="Disordered" evidence="4">
    <location>
        <begin position="179"/>
        <end position="198"/>
    </location>
</feature>
<evidence type="ECO:0000256" key="3">
    <source>
        <dbReference type="PROSITE-ProRule" id="PRU01353"/>
    </source>
</evidence>
<sequence>MRRAGATALVAAFVGGLLSGAPAAQAAPPGDGASDTPDDEKAGRTDVPPVWPRPQALRARGADVPLGTEATLVSDGDADPYALAAVRGMLRDAGVRTVHEARPGDRLPEGGPVFRVGTEAAEGALRALRAPERDDLPSGGYRLAAGRAGGRATVALSGVGDDGLFHAAQTLRQLITDRREGAEDAEGAEGGTGGKVVPGVVIRDWPTTSVRGVTEGFYGQPWSQQERLDHLDFLGRTKQNRYLYAPGTDPYRQATRWRDPYPAAQRADFRELAQHAAHNHVVLGWAVSPGQGLCFSSAGDRKALLRKLDAMHALGVRAFQLQFDDVSYDEWHCDGDAEKYGTGPEAAAEAQAELTNAVAAHLKARHGGAGSPVPLSVLPTEFYQEGRTAYRKALSRALADGVEVAWTGVGVVPRTITGGELADVRGAFPGHPVVTMDNYPVNDYAPGRLFLGPYRGRQPAVATGSAAVLANAMAQPTASRIPLFTAADYAWNPRDYQPGESWKAAVDDLAGPDRRTRAAVHALAGNDASSILGGDESAYLRPAIRDFWTAYGDGTLGSAAAADDLRAAFRTMRHAPERVPAGLGREARPWLRQLALLGEAGERSVDMLAAQAAGDGGAAWAAQLDVRRLRDEAAKSSVTVGKGVLKEFVDRALKAGDDWTGVRKNAFGSERPHGGPTARPGSPLEAAVDGDTGSAYRAGAPPVTELPARGRGEIPAPPDGLTVGLPRARSLAAVTVLTGPAADGGATRADIEAHVPGEGWQRIGRLSESGSTEAAAHGLRADALRLRWSAGSDAPVVHEITPWYADTPDASLALSRDDTYASIGGGPAEVAVRLTAQRPVEVRGRLKAEAPEGFTVRAPSRVTVPRGGTAEVPLRVTAGPEVRPGTYEVPVSFGDERRTLTVRAFPAVGGPDLARSAEAASSGDETPDFPAPHVNDGKAHTRWSSPAEDGAWVQLELARPARVGEVRLHWQDAYAAGYRVQVSPDGRRWRTAATVRDGAGGRETVRMDAPADTRFVRVQGDKRATRFGYSLWSVEVYAVREEKREEKDVKKEPEKQEPGKQGQDGER</sequence>
<dbReference type="InterPro" id="IPR011496">
    <property type="entry name" value="O-GlcNAcase_cat"/>
</dbReference>
<reference evidence="8 9" key="1">
    <citation type="submission" date="2018-07" db="EMBL/GenBank/DDBJ databases">
        <title>Draft genome of the type strain Streptomyces armeniacus ATCC 15676.</title>
        <authorList>
            <person name="Labana P."/>
            <person name="Gosse J.T."/>
            <person name="Boddy C.N."/>
        </authorList>
    </citation>
    <scope>NUCLEOTIDE SEQUENCE [LARGE SCALE GENOMIC DNA]</scope>
    <source>
        <strain evidence="8 9">ATCC 15676</strain>
    </source>
</reference>
<feature type="region of interest" description="Disordered" evidence="4">
    <location>
        <begin position="1042"/>
        <end position="1067"/>
    </location>
</feature>
<evidence type="ECO:0000259" key="7">
    <source>
        <dbReference type="PROSITE" id="PS52009"/>
    </source>
</evidence>
<dbReference type="InterPro" id="IPR051822">
    <property type="entry name" value="Glycosyl_Hydrolase_84"/>
</dbReference>
<evidence type="ECO:0000259" key="6">
    <source>
        <dbReference type="PROSITE" id="PS50022"/>
    </source>
</evidence>
<dbReference type="Gene3D" id="3.30.379.10">
    <property type="entry name" value="Chitobiase/beta-hexosaminidase domain 2-like"/>
    <property type="match status" value="1"/>
</dbReference>
<dbReference type="SUPFAM" id="SSF51445">
    <property type="entry name" value="(Trans)glycosidases"/>
    <property type="match status" value="1"/>
</dbReference>
<dbReference type="GO" id="GO:1901135">
    <property type="term" value="P:carbohydrate derivative metabolic process"/>
    <property type="evidence" value="ECO:0007669"/>
    <property type="project" value="UniProtKB-ARBA"/>
</dbReference>
<feature type="domain" description="GH84" evidence="7">
    <location>
        <begin position="209"/>
        <end position="494"/>
    </location>
</feature>
<dbReference type="Pfam" id="PF00754">
    <property type="entry name" value="F5_F8_type_C"/>
    <property type="match status" value="1"/>
</dbReference>
<dbReference type="KEGG" id="sarm:DVA86_23390"/>
<dbReference type="AlphaFoldDB" id="A0A345Y117"/>
<dbReference type="InterPro" id="IPR017853">
    <property type="entry name" value="GH"/>
</dbReference>
<dbReference type="GO" id="GO:0005975">
    <property type="term" value="P:carbohydrate metabolic process"/>
    <property type="evidence" value="ECO:0007669"/>
    <property type="project" value="UniProtKB-ARBA"/>
</dbReference>
<dbReference type="Pfam" id="PF21774">
    <property type="entry name" value="NagJ_C"/>
    <property type="match status" value="1"/>
</dbReference>
<keyword evidence="5" id="KW-0732">Signal</keyword>
<dbReference type="SUPFAM" id="SSF49785">
    <property type="entry name" value="Galactose-binding domain-like"/>
    <property type="match status" value="1"/>
</dbReference>
<organism evidence="8 9">
    <name type="scientific">Streptomyces armeniacus</name>
    <dbReference type="NCBI Taxonomy" id="83291"/>
    <lineage>
        <taxon>Bacteria</taxon>
        <taxon>Bacillati</taxon>
        <taxon>Actinomycetota</taxon>
        <taxon>Actinomycetes</taxon>
        <taxon>Kitasatosporales</taxon>
        <taxon>Streptomycetaceae</taxon>
        <taxon>Streptomyces</taxon>
    </lineage>
</organism>
<dbReference type="Gene3D" id="1.20.58.460">
    <property type="entry name" value="Hyaluronidase post-catalytic domain-like"/>
    <property type="match status" value="1"/>
</dbReference>
<evidence type="ECO:0000256" key="4">
    <source>
        <dbReference type="SAM" id="MobiDB-lite"/>
    </source>
</evidence>
<dbReference type="InterPro" id="IPR000421">
    <property type="entry name" value="FA58C"/>
</dbReference>
<dbReference type="InterPro" id="IPR015882">
    <property type="entry name" value="HEX_bac_N"/>
</dbReference>
<evidence type="ECO:0000313" key="8">
    <source>
        <dbReference type="EMBL" id="AXK37583.1"/>
    </source>
</evidence>
<dbReference type="Pfam" id="PF02838">
    <property type="entry name" value="Glyco_hydro_20b"/>
    <property type="match status" value="1"/>
</dbReference>
<name>A0A345Y117_9ACTN</name>
<gene>
    <name evidence="8" type="ORF">DVA86_23390</name>
</gene>
<dbReference type="Gene3D" id="3.20.20.80">
    <property type="entry name" value="Glycosidases"/>
    <property type="match status" value="1"/>
</dbReference>
<evidence type="ECO:0000256" key="2">
    <source>
        <dbReference type="ARBA" id="ARBA00023295"/>
    </source>
</evidence>
<dbReference type="Gene3D" id="2.60.120.260">
    <property type="entry name" value="Galactose-binding domain-like"/>
    <property type="match status" value="1"/>
</dbReference>
<dbReference type="PROSITE" id="PS50022">
    <property type="entry name" value="FA58C_3"/>
    <property type="match status" value="1"/>
</dbReference>
<dbReference type="InterPro" id="IPR029018">
    <property type="entry name" value="Hex-like_dom2"/>
</dbReference>
<feature type="region of interest" description="Disordered" evidence="4">
    <location>
        <begin position="22"/>
        <end position="53"/>
    </location>
</feature>
<feature type="active site" description="Proton donor" evidence="3">
    <location>
        <position position="325"/>
    </location>
</feature>
<dbReference type="PANTHER" id="PTHR13170:SF16">
    <property type="entry name" value="PROTEIN O-GLCNACASE"/>
    <property type="match status" value="1"/>
</dbReference>
<dbReference type="Pfam" id="PF07555">
    <property type="entry name" value="NAGidase"/>
    <property type="match status" value="1"/>
</dbReference>
<evidence type="ECO:0000256" key="1">
    <source>
        <dbReference type="ARBA" id="ARBA00022801"/>
    </source>
</evidence>
<dbReference type="GO" id="GO:0015929">
    <property type="term" value="F:hexosaminidase activity"/>
    <property type="evidence" value="ECO:0007669"/>
    <property type="project" value="UniProtKB-ARBA"/>
</dbReference>